<name>A0ABQ1FDP0_9BACL</name>
<gene>
    <name evidence="1" type="ORF">GCM10008018_60360</name>
</gene>
<accession>A0ABQ1FDP0</accession>
<dbReference type="Proteomes" id="UP000615455">
    <property type="component" value="Unassembled WGS sequence"/>
</dbReference>
<evidence type="ECO:0008006" key="3">
    <source>
        <dbReference type="Google" id="ProtNLM"/>
    </source>
</evidence>
<sequence length="127" mass="14651">MDHNNAELTDAHWEGVEKAGDINEIIAQMVEHHELGDYRFETRYPEEHAHYRRISGEFLASDVPQVSRLGFRMERVLLELNETDKTFAKHVPGKPVPRQGRKQIDLMTRAFQNLAEACDALPVGKER</sequence>
<dbReference type="EMBL" id="BMHE01000050">
    <property type="protein sequence ID" value="GGA06427.1"/>
    <property type="molecule type" value="Genomic_DNA"/>
</dbReference>
<comment type="caution">
    <text evidence="1">The sequence shown here is derived from an EMBL/GenBank/DDBJ whole genome shotgun (WGS) entry which is preliminary data.</text>
</comment>
<evidence type="ECO:0000313" key="1">
    <source>
        <dbReference type="EMBL" id="GGA06427.1"/>
    </source>
</evidence>
<evidence type="ECO:0000313" key="2">
    <source>
        <dbReference type="Proteomes" id="UP000615455"/>
    </source>
</evidence>
<protein>
    <recommendedName>
        <fullName evidence="3">DUF1569 domain-containing protein</fullName>
    </recommendedName>
</protein>
<dbReference type="RefSeq" id="WP_189018934.1">
    <property type="nucleotide sequence ID" value="NZ_BMHE01000050.1"/>
</dbReference>
<keyword evidence="2" id="KW-1185">Reference proteome</keyword>
<organism evidence="1 2">
    <name type="scientific">Paenibacillus marchantiophytorum</name>
    <dbReference type="NCBI Taxonomy" id="1619310"/>
    <lineage>
        <taxon>Bacteria</taxon>
        <taxon>Bacillati</taxon>
        <taxon>Bacillota</taxon>
        <taxon>Bacilli</taxon>
        <taxon>Bacillales</taxon>
        <taxon>Paenibacillaceae</taxon>
        <taxon>Paenibacillus</taxon>
    </lineage>
</organism>
<proteinExistence type="predicted"/>
<reference evidence="2" key="1">
    <citation type="journal article" date="2019" name="Int. J. Syst. Evol. Microbiol.">
        <title>The Global Catalogue of Microorganisms (GCM) 10K type strain sequencing project: providing services to taxonomists for standard genome sequencing and annotation.</title>
        <authorList>
            <consortium name="The Broad Institute Genomics Platform"/>
            <consortium name="The Broad Institute Genome Sequencing Center for Infectious Disease"/>
            <person name="Wu L."/>
            <person name="Ma J."/>
        </authorList>
    </citation>
    <scope>NUCLEOTIDE SEQUENCE [LARGE SCALE GENOMIC DNA]</scope>
    <source>
        <strain evidence="2">CGMCC 1.15043</strain>
    </source>
</reference>